<keyword evidence="1" id="KW-0732">Signal</keyword>
<dbReference type="SUPFAM" id="SSF53187">
    <property type="entry name" value="Zn-dependent exopeptidases"/>
    <property type="match status" value="1"/>
</dbReference>
<gene>
    <name evidence="3" type="ORF">KUV31_03765</name>
</gene>
<dbReference type="Proteomes" id="UP000824927">
    <property type="component" value="Unassembled WGS sequence"/>
</dbReference>
<evidence type="ECO:0000313" key="4">
    <source>
        <dbReference type="Proteomes" id="UP000824927"/>
    </source>
</evidence>
<dbReference type="EMBL" id="JAHVKP010000001">
    <property type="protein sequence ID" value="MBY6217450.1"/>
    <property type="molecule type" value="Genomic_DNA"/>
</dbReference>
<name>A0A9Q3XD34_9SPHN</name>
<dbReference type="PANTHER" id="PTHR12147">
    <property type="entry name" value="METALLOPEPTIDASE M28 FAMILY MEMBER"/>
    <property type="match status" value="1"/>
</dbReference>
<reference evidence="3" key="1">
    <citation type="submission" date="2021-06" db="EMBL/GenBank/DDBJ databases">
        <title>50 bacteria genomes isolated from Dapeng, Shenzhen, China.</title>
        <authorList>
            <person name="Zheng W."/>
            <person name="Yu S."/>
            <person name="Huang Y."/>
        </authorList>
    </citation>
    <scope>NUCLEOTIDE SEQUENCE</scope>
    <source>
        <strain evidence="3">DP4N28-2</strain>
    </source>
</reference>
<sequence length="279" mass="30654">MTTIREILGKCMACLLVLALSASAYASDPDILTGERASIQQRAEAADMLVAQLNRAGIEGRRMAYDLGTVRREEGSLLDRRGVNIVAKVDATVQDAQTIVIGAHYDTVAGSPGADDNASGAYAVLRLAERVADMPRRRHHVVFVWFDQEEVGLVGSRVFAKSWKRSGESLHSMHNIDMIGFDGNGDGRFDLDVPDGELSDLYLSEADRLGIPIARDTFNGSDHASFRRMGFRAVCLSQDFSNKDANPDWHRHTDVEIDRAYMESGIDLVSGVMERLLAP</sequence>
<dbReference type="GO" id="GO:0006508">
    <property type="term" value="P:proteolysis"/>
    <property type="evidence" value="ECO:0007669"/>
    <property type="project" value="InterPro"/>
</dbReference>
<dbReference type="InterPro" id="IPR007484">
    <property type="entry name" value="Peptidase_M28"/>
</dbReference>
<feature type="domain" description="Peptidase M28" evidence="2">
    <location>
        <begin position="84"/>
        <end position="254"/>
    </location>
</feature>
<dbReference type="Gene3D" id="3.40.630.10">
    <property type="entry name" value="Zn peptidases"/>
    <property type="match status" value="1"/>
</dbReference>
<dbReference type="Pfam" id="PF04389">
    <property type="entry name" value="Peptidase_M28"/>
    <property type="match status" value="1"/>
</dbReference>
<evidence type="ECO:0000313" key="3">
    <source>
        <dbReference type="EMBL" id="MBY6217450.1"/>
    </source>
</evidence>
<protein>
    <submittedName>
        <fullName evidence="3">Zn-dependent exopeptidase M28</fullName>
    </submittedName>
</protein>
<dbReference type="AlphaFoldDB" id="A0A9Q3XD34"/>
<dbReference type="GO" id="GO:0008235">
    <property type="term" value="F:metalloexopeptidase activity"/>
    <property type="evidence" value="ECO:0007669"/>
    <property type="project" value="InterPro"/>
</dbReference>
<feature type="chain" id="PRO_5040414772" evidence="1">
    <location>
        <begin position="27"/>
        <end position="279"/>
    </location>
</feature>
<proteinExistence type="predicted"/>
<organism evidence="3 4">
    <name type="scientific">Qipengyuania aquimaris</name>
    <dbReference type="NCBI Taxonomy" id="255984"/>
    <lineage>
        <taxon>Bacteria</taxon>
        <taxon>Pseudomonadati</taxon>
        <taxon>Pseudomonadota</taxon>
        <taxon>Alphaproteobacteria</taxon>
        <taxon>Sphingomonadales</taxon>
        <taxon>Erythrobacteraceae</taxon>
        <taxon>Qipengyuania</taxon>
    </lineage>
</organism>
<evidence type="ECO:0000256" key="1">
    <source>
        <dbReference type="SAM" id="SignalP"/>
    </source>
</evidence>
<dbReference type="RefSeq" id="WP_222404562.1">
    <property type="nucleotide sequence ID" value="NZ_JAHVKP010000001.1"/>
</dbReference>
<dbReference type="PANTHER" id="PTHR12147:SF26">
    <property type="entry name" value="PEPTIDASE M28 DOMAIN-CONTAINING PROTEIN"/>
    <property type="match status" value="1"/>
</dbReference>
<dbReference type="InterPro" id="IPR045175">
    <property type="entry name" value="M28_fam"/>
</dbReference>
<accession>A0A9Q3XD34</accession>
<comment type="caution">
    <text evidence="3">The sequence shown here is derived from an EMBL/GenBank/DDBJ whole genome shotgun (WGS) entry which is preliminary data.</text>
</comment>
<feature type="signal peptide" evidence="1">
    <location>
        <begin position="1"/>
        <end position="26"/>
    </location>
</feature>
<evidence type="ECO:0000259" key="2">
    <source>
        <dbReference type="Pfam" id="PF04389"/>
    </source>
</evidence>